<dbReference type="SMART" id="SM00342">
    <property type="entry name" value="HTH_ARAC"/>
    <property type="match status" value="1"/>
</dbReference>
<dbReference type="InterPro" id="IPR020449">
    <property type="entry name" value="Tscrpt_reg_AraC-type_HTH"/>
</dbReference>
<sequence length="315" mass="33604">MQRDPLSETLALADARNVISGEFRAGGSWAVRFRPDAPVKLDAVVHGATWLVVDDAPPVRIVAGDAVVLNGASSMVFCSDLGLRPVDAADEPPPAAGRAARHGDAERDDVVVLGGHVDLDPATAGMFTSALPLVTHVSAASAEAAEMRRLLQRIIEESTSDRPGAGFATNQHAQLLLLQVLRVGIERDALTRPGWLRLLADPQLRRAVSAMHAEPGRAWGLDDLASAAGMSRSHFAHRFREVSGQPPLNYLSGWRIRLAQRALLEPGTTVAALAGRLGYASESSFSHAFTRVTGASPSQFRSRNRSRSNPPGRAT</sequence>
<dbReference type="InterPro" id="IPR009057">
    <property type="entry name" value="Homeodomain-like_sf"/>
</dbReference>
<dbReference type="Proteomes" id="UP000280501">
    <property type="component" value="Unassembled WGS sequence"/>
</dbReference>
<dbReference type="RefSeq" id="WP_123815040.1">
    <property type="nucleotide sequence ID" value="NZ_RKQZ01000001.1"/>
</dbReference>
<name>A0A3N4YU14_9MICO</name>
<dbReference type="EMBL" id="RKQZ01000001">
    <property type="protein sequence ID" value="RPF22070.1"/>
    <property type="molecule type" value="Genomic_DNA"/>
</dbReference>
<dbReference type="Pfam" id="PF12852">
    <property type="entry name" value="Cupin_6"/>
    <property type="match status" value="1"/>
</dbReference>
<dbReference type="PANTHER" id="PTHR46796">
    <property type="entry name" value="HTH-TYPE TRANSCRIPTIONAL ACTIVATOR RHAS-RELATED"/>
    <property type="match status" value="1"/>
</dbReference>
<evidence type="ECO:0000256" key="4">
    <source>
        <dbReference type="SAM" id="MobiDB-lite"/>
    </source>
</evidence>
<accession>A0A3N4YU14</accession>
<evidence type="ECO:0000256" key="3">
    <source>
        <dbReference type="ARBA" id="ARBA00023163"/>
    </source>
</evidence>
<dbReference type="InterPro" id="IPR032783">
    <property type="entry name" value="AraC_lig"/>
</dbReference>
<dbReference type="Pfam" id="PF12833">
    <property type="entry name" value="HTH_18"/>
    <property type="match status" value="1"/>
</dbReference>
<protein>
    <submittedName>
        <fullName evidence="6">AraC family transcriptional regulator</fullName>
    </submittedName>
</protein>
<dbReference type="PROSITE" id="PS01124">
    <property type="entry name" value="HTH_ARAC_FAMILY_2"/>
    <property type="match status" value="1"/>
</dbReference>
<reference evidence="6 7" key="1">
    <citation type="submission" date="2018-11" db="EMBL/GenBank/DDBJ databases">
        <title>Sequencing the genomes of 1000 actinobacteria strains.</title>
        <authorList>
            <person name="Klenk H.-P."/>
        </authorList>
    </citation>
    <scope>NUCLEOTIDE SEQUENCE [LARGE SCALE GENOMIC DNA]</scope>
    <source>
        <strain evidence="6 7">DSM 15700</strain>
    </source>
</reference>
<dbReference type="GO" id="GO:0043565">
    <property type="term" value="F:sequence-specific DNA binding"/>
    <property type="evidence" value="ECO:0007669"/>
    <property type="project" value="InterPro"/>
</dbReference>
<keyword evidence="7" id="KW-1185">Reference proteome</keyword>
<evidence type="ECO:0000256" key="2">
    <source>
        <dbReference type="ARBA" id="ARBA00023125"/>
    </source>
</evidence>
<proteinExistence type="predicted"/>
<keyword evidence="1" id="KW-0805">Transcription regulation</keyword>
<keyword evidence="3" id="KW-0804">Transcription</keyword>
<dbReference type="Gene3D" id="1.10.10.60">
    <property type="entry name" value="Homeodomain-like"/>
    <property type="match status" value="1"/>
</dbReference>
<feature type="domain" description="HTH araC/xylS-type" evidence="5">
    <location>
        <begin position="205"/>
        <end position="303"/>
    </location>
</feature>
<evidence type="ECO:0000256" key="1">
    <source>
        <dbReference type="ARBA" id="ARBA00023015"/>
    </source>
</evidence>
<dbReference type="InterPro" id="IPR050204">
    <property type="entry name" value="AraC_XylS_family_regulators"/>
</dbReference>
<dbReference type="SUPFAM" id="SSF46689">
    <property type="entry name" value="Homeodomain-like"/>
    <property type="match status" value="2"/>
</dbReference>
<comment type="caution">
    <text evidence="6">The sequence shown here is derived from an EMBL/GenBank/DDBJ whole genome shotgun (WGS) entry which is preliminary data.</text>
</comment>
<evidence type="ECO:0000313" key="6">
    <source>
        <dbReference type="EMBL" id="RPF22070.1"/>
    </source>
</evidence>
<dbReference type="AlphaFoldDB" id="A0A3N4YU14"/>
<dbReference type="PRINTS" id="PR00032">
    <property type="entry name" value="HTHARAC"/>
</dbReference>
<keyword evidence="2" id="KW-0238">DNA-binding</keyword>
<evidence type="ECO:0000313" key="7">
    <source>
        <dbReference type="Proteomes" id="UP000280501"/>
    </source>
</evidence>
<dbReference type="OrthoDB" id="241790at2"/>
<gene>
    <name evidence="6" type="ORF">EDD34_2714</name>
</gene>
<dbReference type="GO" id="GO:0003700">
    <property type="term" value="F:DNA-binding transcription factor activity"/>
    <property type="evidence" value="ECO:0007669"/>
    <property type="project" value="InterPro"/>
</dbReference>
<feature type="region of interest" description="Disordered" evidence="4">
    <location>
        <begin position="296"/>
        <end position="315"/>
    </location>
</feature>
<evidence type="ECO:0000259" key="5">
    <source>
        <dbReference type="PROSITE" id="PS01124"/>
    </source>
</evidence>
<dbReference type="PANTHER" id="PTHR46796:SF7">
    <property type="entry name" value="ARAC FAMILY TRANSCRIPTIONAL REGULATOR"/>
    <property type="match status" value="1"/>
</dbReference>
<organism evidence="6 7">
    <name type="scientific">Myceligenerans xiligouense</name>
    <dbReference type="NCBI Taxonomy" id="253184"/>
    <lineage>
        <taxon>Bacteria</taxon>
        <taxon>Bacillati</taxon>
        <taxon>Actinomycetota</taxon>
        <taxon>Actinomycetes</taxon>
        <taxon>Micrococcales</taxon>
        <taxon>Promicromonosporaceae</taxon>
        <taxon>Myceligenerans</taxon>
    </lineage>
</organism>
<dbReference type="InterPro" id="IPR018060">
    <property type="entry name" value="HTH_AraC"/>
</dbReference>